<gene>
    <name evidence="1" type="ORF">J2W48_002172</name>
</gene>
<organism evidence="1 2">
    <name type="scientific">Flavobacterium piscis</name>
    <dbReference type="NCBI Taxonomy" id="1114874"/>
    <lineage>
        <taxon>Bacteria</taxon>
        <taxon>Pseudomonadati</taxon>
        <taxon>Bacteroidota</taxon>
        <taxon>Flavobacteriia</taxon>
        <taxon>Flavobacteriales</taxon>
        <taxon>Flavobacteriaceae</taxon>
        <taxon>Flavobacterium</taxon>
    </lineage>
</organism>
<evidence type="ECO:0000313" key="1">
    <source>
        <dbReference type="EMBL" id="MDR7210232.1"/>
    </source>
</evidence>
<evidence type="ECO:0000313" key="2">
    <source>
        <dbReference type="Proteomes" id="UP001269081"/>
    </source>
</evidence>
<reference evidence="1 2" key="1">
    <citation type="submission" date="2023-07" db="EMBL/GenBank/DDBJ databases">
        <title>Sorghum-associated microbial communities from plants grown in Nebraska, USA.</title>
        <authorList>
            <person name="Schachtman D."/>
        </authorList>
    </citation>
    <scope>NUCLEOTIDE SEQUENCE [LARGE SCALE GENOMIC DNA]</scope>
    <source>
        <strain evidence="1 2">4129</strain>
    </source>
</reference>
<keyword evidence="2" id="KW-1185">Reference proteome</keyword>
<dbReference type="RefSeq" id="WP_310281088.1">
    <property type="nucleotide sequence ID" value="NZ_JAVDWQ010000006.1"/>
</dbReference>
<dbReference type="Proteomes" id="UP001269081">
    <property type="component" value="Unassembled WGS sequence"/>
</dbReference>
<name>A0ABU1Y7L3_9FLAO</name>
<proteinExistence type="predicted"/>
<protein>
    <submittedName>
        <fullName evidence="1">Uncharacterized protein</fullName>
    </submittedName>
</protein>
<comment type="caution">
    <text evidence="1">The sequence shown here is derived from an EMBL/GenBank/DDBJ whole genome shotgun (WGS) entry which is preliminary data.</text>
</comment>
<accession>A0ABU1Y7L3</accession>
<dbReference type="EMBL" id="JAVDWQ010000006">
    <property type="protein sequence ID" value="MDR7210232.1"/>
    <property type="molecule type" value="Genomic_DNA"/>
</dbReference>
<sequence length="137" mass="16194">MTNIFPNPPTCKQLNKESWINTTLDSIKQKSKNIWGIRIHRTDWRLYKGKLYKIDCSEKIIIYTLPGFVPYDSPVVYDRRYFSLDESTPLFELTKRNLKELYKNNAEFINKLNALDKSISISQRSKNCSCFLVTQLF</sequence>